<dbReference type="GO" id="GO:0016339">
    <property type="term" value="P:calcium-dependent cell-cell adhesion via plasma membrane cell adhesion molecules"/>
    <property type="evidence" value="ECO:0007669"/>
    <property type="project" value="TreeGrafter"/>
</dbReference>
<dbReference type="InterPro" id="IPR020894">
    <property type="entry name" value="Cadherin_CS"/>
</dbReference>
<dbReference type="Gene3D" id="2.60.40.60">
    <property type="entry name" value="Cadherins"/>
    <property type="match status" value="6"/>
</dbReference>
<dbReference type="FunFam" id="2.60.40.60:FF:000019">
    <property type="entry name" value="Cadherin 2"/>
    <property type="match status" value="1"/>
</dbReference>
<dbReference type="InterPro" id="IPR015919">
    <property type="entry name" value="Cadherin-like_sf"/>
</dbReference>
<accession>A0A6P6HN31</accession>
<feature type="compositionally biased region" description="Low complexity" evidence="19">
    <location>
        <begin position="290"/>
        <end position="309"/>
    </location>
</feature>
<dbReference type="FunFam" id="2.60.40.60:FF:000148">
    <property type="entry name" value="cadherin-13 isoform X1"/>
    <property type="match status" value="1"/>
</dbReference>
<evidence type="ECO:0000256" key="2">
    <source>
        <dbReference type="ARBA" id="ARBA00004609"/>
    </source>
</evidence>
<evidence type="ECO:0000256" key="5">
    <source>
        <dbReference type="ARBA" id="ARBA00022475"/>
    </source>
</evidence>
<dbReference type="FunFam" id="2.60.40.60:FF:000031">
    <property type="entry name" value="Cadherin 3"/>
    <property type="match status" value="1"/>
</dbReference>
<feature type="compositionally biased region" description="Low complexity" evidence="19">
    <location>
        <begin position="116"/>
        <end position="125"/>
    </location>
</feature>
<dbReference type="SUPFAM" id="SSF49313">
    <property type="entry name" value="Cadherin-like"/>
    <property type="match status" value="6"/>
</dbReference>
<dbReference type="RefSeq" id="XP_025776688.1">
    <property type="nucleotide sequence ID" value="XM_025920903.1"/>
</dbReference>
<dbReference type="GO" id="GO:0008013">
    <property type="term" value="F:beta-catenin binding"/>
    <property type="evidence" value="ECO:0007669"/>
    <property type="project" value="TreeGrafter"/>
</dbReference>
<evidence type="ECO:0000256" key="16">
    <source>
        <dbReference type="ARBA" id="ARBA00023288"/>
    </source>
</evidence>
<dbReference type="GO" id="GO:0045296">
    <property type="term" value="F:cadherin binding"/>
    <property type="evidence" value="ECO:0007669"/>
    <property type="project" value="TreeGrafter"/>
</dbReference>
<keyword evidence="10" id="KW-0732">Signal</keyword>
<evidence type="ECO:0000256" key="13">
    <source>
        <dbReference type="ARBA" id="ARBA00022889"/>
    </source>
</evidence>
<dbReference type="PROSITE" id="PS00232">
    <property type="entry name" value="CADHERIN_1"/>
    <property type="match status" value="2"/>
</dbReference>
<feature type="domain" description="Cadherin" evidence="20">
    <location>
        <begin position="600"/>
        <end position="698"/>
    </location>
</feature>
<dbReference type="GO" id="GO:0016477">
    <property type="term" value="P:cell migration"/>
    <property type="evidence" value="ECO:0007669"/>
    <property type="project" value="TreeGrafter"/>
</dbReference>
<feature type="region of interest" description="Disordered" evidence="19">
    <location>
        <begin position="24"/>
        <end position="76"/>
    </location>
</feature>
<keyword evidence="9" id="KW-0479">Metal-binding</keyword>
<keyword evidence="16" id="KW-0449">Lipoprotein</keyword>
<evidence type="ECO:0000313" key="21">
    <source>
        <dbReference type="Proteomes" id="UP000515131"/>
    </source>
</evidence>
<dbReference type="PROSITE" id="PS50268">
    <property type="entry name" value="CADHERIN_2"/>
    <property type="match status" value="5"/>
</dbReference>
<dbReference type="CTD" id="1012"/>
<feature type="domain" description="Cadherin" evidence="20">
    <location>
        <begin position="817"/>
        <end position="930"/>
    </location>
</feature>
<feature type="domain" description="Cadherin" evidence="20">
    <location>
        <begin position="699"/>
        <end position="816"/>
    </location>
</feature>
<evidence type="ECO:0000256" key="19">
    <source>
        <dbReference type="SAM" id="MobiDB-lite"/>
    </source>
</evidence>
<gene>
    <name evidence="22" type="primary">CDH13</name>
</gene>
<evidence type="ECO:0000313" key="22">
    <source>
        <dbReference type="RefSeq" id="XP_025776688.1"/>
    </source>
</evidence>
<dbReference type="GO" id="GO:0005912">
    <property type="term" value="C:adherens junction"/>
    <property type="evidence" value="ECO:0007669"/>
    <property type="project" value="TreeGrafter"/>
</dbReference>
<feature type="region of interest" description="Disordered" evidence="19">
    <location>
        <begin position="104"/>
        <end position="132"/>
    </location>
</feature>
<name>A0A6P6HN31_PUMCO</name>
<evidence type="ECO:0000256" key="14">
    <source>
        <dbReference type="ARBA" id="ARBA00023136"/>
    </source>
</evidence>
<feature type="region of interest" description="Disordered" evidence="19">
    <location>
        <begin position="287"/>
        <end position="319"/>
    </location>
</feature>
<dbReference type="Proteomes" id="UP000515131">
    <property type="component" value="Unplaced"/>
</dbReference>
<dbReference type="Pfam" id="PF08758">
    <property type="entry name" value="Cadherin_pro"/>
    <property type="match status" value="1"/>
</dbReference>
<evidence type="ECO:0000256" key="8">
    <source>
        <dbReference type="ARBA" id="ARBA00022685"/>
    </source>
</evidence>
<dbReference type="GeneID" id="112857560"/>
<feature type="domain" description="Cadherin" evidence="20">
    <location>
        <begin position="931"/>
        <end position="1038"/>
    </location>
</feature>
<evidence type="ECO:0000256" key="10">
    <source>
        <dbReference type="ARBA" id="ARBA00022729"/>
    </source>
</evidence>
<keyword evidence="12 18" id="KW-0106">Calcium</keyword>
<evidence type="ECO:0000256" key="4">
    <source>
        <dbReference type="ARBA" id="ARBA00018949"/>
    </source>
</evidence>
<keyword evidence="5" id="KW-1003">Cell membrane</keyword>
<protein>
    <recommendedName>
        <fullName evidence="4">Cadherin-13</fullName>
    </recommendedName>
</protein>
<keyword evidence="14" id="KW-0472">Membrane</keyword>
<dbReference type="GO" id="GO:0044331">
    <property type="term" value="P:cell-cell adhesion mediated by cadherin"/>
    <property type="evidence" value="ECO:0007669"/>
    <property type="project" value="TreeGrafter"/>
</dbReference>
<evidence type="ECO:0000256" key="18">
    <source>
        <dbReference type="PROSITE-ProRule" id="PRU00043"/>
    </source>
</evidence>
<dbReference type="KEGG" id="pcoo:112857560"/>
<feature type="region of interest" description="Disordered" evidence="19">
    <location>
        <begin position="332"/>
        <end position="377"/>
    </location>
</feature>
<dbReference type="InterPro" id="IPR002126">
    <property type="entry name" value="Cadherin-like_dom"/>
</dbReference>
<organism evidence="21 22">
    <name type="scientific">Puma concolor</name>
    <name type="common">Mountain lion</name>
    <name type="synonym">Felis concolor</name>
    <dbReference type="NCBI Taxonomy" id="9696"/>
    <lineage>
        <taxon>Eukaryota</taxon>
        <taxon>Metazoa</taxon>
        <taxon>Chordata</taxon>
        <taxon>Craniata</taxon>
        <taxon>Vertebrata</taxon>
        <taxon>Euteleostomi</taxon>
        <taxon>Mammalia</taxon>
        <taxon>Eutheria</taxon>
        <taxon>Laurasiatheria</taxon>
        <taxon>Carnivora</taxon>
        <taxon>Feliformia</taxon>
        <taxon>Felidae</taxon>
        <taxon>Felinae</taxon>
        <taxon>Puma</taxon>
    </lineage>
</organism>
<dbReference type="GO" id="GO:0007156">
    <property type="term" value="P:homophilic cell adhesion via plasma membrane adhesion molecules"/>
    <property type="evidence" value="ECO:0007669"/>
    <property type="project" value="InterPro"/>
</dbReference>
<proteinExistence type="predicted"/>
<feature type="compositionally biased region" description="Basic and acidic residues" evidence="19">
    <location>
        <begin position="611"/>
        <end position="625"/>
    </location>
</feature>
<evidence type="ECO:0000256" key="3">
    <source>
        <dbReference type="ARBA" id="ARBA00011555"/>
    </source>
</evidence>
<dbReference type="SMART" id="SM01055">
    <property type="entry name" value="Cadherin_pro"/>
    <property type="match status" value="1"/>
</dbReference>
<dbReference type="GO" id="GO:0007043">
    <property type="term" value="P:cell-cell junction assembly"/>
    <property type="evidence" value="ECO:0007669"/>
    <property type="project" value="TreeGrafter"/>
</dbReference>
<feature type="domain" description="Cadherin" evidence="20">
    <location>
        <begin position="1037"/>
        <end position="1150"/>
    </location>
</feature>
<dbReference type="GO" id="GO:0005737">
    <property type="term" value="C:cytoplasm"/>
    <property type="evidence" value="ECO:0007669"/>
    <property type="project" value="UniProtKB-SubCell"/>
</dbReference>
<evidence type="ECO:0000256" key="1">
    <source>
        <dbReference type="ARBA" id="ARBA00004496"/>
    </source>
</evidence>
<evidence type="ECO:0000256" key="12">
    <source>
        <dbReference type="ARBA" id="ARBA00022837"/>
    </source>
</evidence>
<keyword evidence="6" id="KW-0963">Cytoplasm</keyword>
<keyword evidence="11" id="KW-0677">Repeat</keyword>
<keyword evidence="13" id="KW-0130">Cell adhesion</keyword>
<keyword evidence="15" id="KW-0325">Glycoprotein</keyword>
<dbReference type="AlphaFoldDB" id="A0A6P6HN31"/>
<keyword evidence="7" id="KW-0336">GPI-anchor</keyword>
<comment type="subunit">
    <text evidence="3">By contrast to classical cadherins, homodimerization in trans is not mediated by cadherin EC1 domain strand-swapping, but instead through a homophilic adhesive interface which joins two elongated EC1-EC2 domains through a region near their Ca2+-binding sites to form a tetrahedral, X-like shape.</text>
</comment>
<keyword evidence="8" id="KW-0165">Cleavage on pair of basic residues</keyword>
<dbReference type="GO" id="GO:0016342">
    <property type="term" value="C:catenin complex"/>
    <property type="evidence" value="ECO:0007669"/>
    <property type="project" value="TreeGrafter"/>
</dbReference>
<dbReference type="InterPro" id="IPR014868">
    <property type="entry name" value="Cadherin_pro_dom"/>
</dbReference>
<evidence type="ECO:0000256" key="6">
    <source>
        <dbReference type="ARBA" id="ARBA00022490"/>
    </source>
</evidence>
<dbReference type="CDD" id="cd11304">
    <property type="entry name" value="Cadherin_repeat"/>
    <property type="match status" value="5"/>
</dbReference>
<evidence type="ECO:0000256" key="11">
    <source>
        <dbReference type="ARBA" id="ARBA00022737"/>
    </source>
</evidence>
<comment type="subcellular location">
    <subcellularLocation>
        <location evidence="2">Cell membrane</location>
        <topology evidence="2">Lipid-anchor</topology>
        <topology evidence="2">GPI-anchor</topology>
    </subcellularLocation>
    <subcellularLocation>
        <location evidence="1">Cytoplasm</location>
    </subcellularLocation>
</comment>
<evidence type="ECO:0000259" key="20">
    <source>
        <dbReference type="PROSITE" id="PS50268"/>
    </source>
</evidence>
<evidence type="ECO:0000256" key="15">
    <source>
        <dbReference type="ARBA" id="ARBA00023180"/>
    </source>
</evidence>
<dbReference type="FunFam" id="2.60.40.60:FF:000011">
    <property type="entry name" value="Cadherin 1"/>
    <property type="match status" value="1"/>
</dbReference>
<feature type="region of interest" description="Disordered" evidence="19">
    <location>
        <begin position="609"/>
        <end position="631"/>
    </location>
</feature>
<reference evidence="22" key="1">
    <citation type="submission" date="2025-08" db="UniProtKB">
        <authorList>
            <consortium name="RefSeq"/>
        </authorList>
    </citation>
    <scope>IDENTIFICATION</scope>
    <source>
        <tissue evidence="22">Blood</tissue>
    </source>
</reference>
<comment type="function">
    <text evidence="17">Cadherins are calcium-dependent cell adhesion proteins. They preferentially interact with themselves in a homophilic manner in connecting cells; cadherins may thus contribute to the sorting of heterogeneous cell types. May act as a negative regulator of neural cell growth.</text>
</comment>
<dbReference type="GO" id="GO:0034332">
    <property type="term" value="P:adherens junction organization"/>
    <property type="evidence" value="ECO:0007669"/>
    <property type="project" value="TreeGrafter"/>
</dbReference>
<dbReference type="FunFam" id="2.60.40.60:FF:000095">
    <property type="entry name" value="Cadherin 13"/>
    <property type="match status" value="1"/>
</dbReference>
<dbReference type="InterPro" id="IPR039808">
    <property type="entry name" value="Cadherin"/>
</dbReference>
<keyword evidence="21" id="KW-1185">Reference proteome</keyword>
<evidence type="ECO:0000256" key="7">
    <source>
        <dbReference type="ARBA" id="ARBA00022622"/>
    </source>
</evidence>
<evidence type="ECO:0000256" key="9">
    <source>
        <dbReference type="ARBA" id="ARBA00022723"/>
    </source>
</evidence>
<evidence type="ECO:0000256" key="17">
    <source>
        <dbReference type="ARBA" id="ARBA00025461"/>
    </source>
</evidence>
<dbReference type="GO" id="GO:0000902">
    <property type="term" value="P:cell morphogenesis"/>
    <property type="evidence" value="ECO:0007669"/>
    <property type="project" value="TreeGrafter"/>
</dbReference>
<sequence length="1166" mass="126527">MKTPPGASSRAKCSRELRSSCAFSCPSAAPNRGKRSSGPDCGLPGWRGRPGIADFPGRPGPLAQPRGAQEGASRQPSAAARLLLSLKGADPGRARIGVLFLPDLGPRARPPPPPARTQAPAPRAPFVQPAGAPARSPDCRLCCLPGRARSAEKSSSLAHQGCSCLLTLGALRREGRTGDPGEGGGVRCDRDVIVQLPPLDLQDLGKFVCRKAYSEEARPEGDILAYIKWGNFDSPPPRWLMYRRKDSVGGDSSGIVVSPASAEQGKRQLRSGLRAAGLERPAWHRRLPGAGPLLSPAARRAPPAQTLQPGSCCLSQRRRPWQRPHRRVLFLPVLEPRARPPAPNQGRGPSTPPPCAASWSPGSRPRLPPLLPSRSGQRELQRKVQAFHQGCSCLLTLGAAEARGKDRGIREKAGRCACDRDVIVQLPPLDLQRSRKFVVQESILRGPTEVQAAEGSAQTILGPVVSERVLLLTSAEDLDCTPGFQQKLFHIDQPAQFIEDQAILNLTFNDCKGNNKLHYEVSSPYFKVNHDGSLVALKNISAVGKTLFVHARTPHAEDMAELVIVGGKDIQGSLQDIFKFARTSPVPRQKRSIVVSPILIPENQRQPFPRDVGKVVDSDRPEGSKFRLTGKGVDQEPKGIFRINENTGSVSVTRTLDRETIATYQLFVETTDVNGKTLEGPVPLEVIVIDQNDNRPIFREGPYIGHVMEGSPTGTTVMRMTAFDADDPATDNALLRYNIRQQTPDKPSPNMFYIDPEKGDIVTVVSPALLDRETLENPKYELIIEAQDMAGLDVGLTGTATATIMIDDKNDHPPKFTKKEFQATVEEGAVGVIVNLTVEDKDDPTTGAWRAVYTIINGNPGQSFEIHTNPQTNEGMLSVVKPLDYEISAFHTLLIKVENEDPLVPDVSYGPSSTATVHITVLDVNEGPVFYPDPMMVTRQENISVGSVLLTVNATDPDSLQHQTIRYSVYKDPAGWLNINPINGTVDTTAVLDRESPFVHNSVYAALFLAIDSGNPPATGTGTLLITLEDVNDNAPFIYPTVAEVCDDAKNLSVVILGASDKDLHPNTDPFKFEIHKQAVPDKVWKISKINNTHALVSLLQNLNKANYHLPIMVTDSGKPPMTNVTDLRIQVCSCKNSKVDCNAAGSLHFSATSVLLASLFSLACK</sequence>
<dbReference type="PRINTS" id="PR00205">
    <property type="entry name" value="CADHERIN"/>
</dbReference>
<dbReference type="PANTHER" id="PTHR24027">
    <property type="entry name" value="CADHERIN-23"/>
    <property type="match status" value="1"/>
</dbReference>
<dbReference type="PANTHER" id="PTHR24027:SF80">
    <property type="entry name" value="CADHERIN-13"/>
    <property type="match status" value="1"/>
</dbReference>
<dbReference type="SMART" id="SM00112">
    <property type="entry name" value="CA"/>
    <property type="match status" value="5"/>
</dbReference>
<dbReference type="GO" id="GO:0005509">
    <property type="term" value="F:calcium ion binding"/>
    <property type="evidence" value="ECO:0007669"/>
    <property type="project" value="UniProtKB-UniRule"/>
</dbReference>
<dbReference type="Pfam" id="PF00028">
    <property type="entry name" value="Cadherin"/>
    <property type="match status" value="5"/>
</dbReference>
<dbReference type="GO" id="GO:0098552">
    <property type="term" value="C:side of membrane"/>
    <property type="evidence" value="ECO:0007669"/>
    <property type="project" value="UniProtKB-KW"/>
</dbReference>
<dbReference type="FunFam" id="2.60.40.60:FF:000022">
    <property type="entry name" value="Cadherin 2"/>
    <property type="match status" value="1"/>
</dbReference>